<keyword evidence="2" id="KW-1015">Disulfide bond</keyword>
<evidence type="ECO:0000313" key="6">
    <source>
        <dbReference type="Proteomes" id="UP000274131"/>
    </source>
</evidence>
<protein>
    <submittedName>
        <fullName evidence="7">BPI2 domain-containing protein</fullName>
    </submittedName>
</protein>
<dbReference type="PANTHER" id="PTHR10504:SF140">
    <property type="entry name" value="BPI2 DOMAIN-CONTAINING PROTEIN"/>
    <property type="match status" value="1"/>
</dbReference>
<dbReference type="PANTHER" id="PTHR10504">
    <property type="entry name" value="BACTERICIDAL PERMEABILITY-INCREASING BPI PROTEIN-RELATED"/>
    <property type="match status" value="1"/>
</dbReference>
<comment type="similarity">
    <text evidence="1">Belongs to the BPI/LBP/Plunc superfamily. BPI/LBP family.</text>
</comment>
<dbReference type="InterPro" id="IPR017942">
    <property type="entry name" value="Lipid-bd_serum_glycop_N"/>
</dbReference>
<dbReference type="InterPro" id="IPR001124">
    <property type="entry name" value="Lipid-bd_serum_glycop_C"/>
</dbReference>
<dbReference type="GO" id="GO:0008289">
    <property type="term" value="F:lipid binding"/>
    <property type="evidence" value="ECO:0007669"/>
    <property type="project" value="InterPro"/>
</dbReference>
<evidence type="ECO:0000313" key="7">
    <source>
        <dbReference type="WBParaSite" id="EVEC_0001130301-mRNA-1"/>
    </source>
</evidence>
<dbReference type="OrthoDB" id="10255543at2759"/>
<dbReference type="Gene3D" id="3.15.10.10">
    <property type="entry name" value="Bactericidal permeability-increasing protein, domain 1"/>
    <property type="match status" value="1"/>
</dbReference>
<feature type="domain" description="Lipid-binding serum glycoprotein N-terminal" evidence="3">
    <location>
        <begin position="16"/>
        <end position="242"/>
    </location>
</feature>
<evidence type="ECO:0000256" key="2">
    <source>
        <dbReference type="ARBA" id="ARBA00023157"/>
    </source>
</evidence>
<dbReference type="WBParaSite" id="EVEC_0001130301-mRNA-1">
    <property type="protein sequence ID" value="EVEC_0001130301-mRNA-1"/>
    <property type="gene ID" value="EVEC_0001130301"/>
</dbReference>
<dbReference type="InterPro" id="IPR032942">
    <property type="entry name" value="BPI/LBP/Plunc"/>
</dbReference>
<dbReference type="InterPro" id="IPR017943">
    <property type="entry name" value="Bactericidal_perm-incr_a/b_dom"/>
</dbReference>
<dbReference type="Proteomes" id="UP000274131">
    <property type="component" value="Unassembled WGS sequence"/>
</dbReference>
<evidence type="ECO:0000313" key="5">
    <source>
        <dbReference type="EMBL" id="VDD95862.1"/>
    </source>
</evidence>
<evidence type="ECO:0000256" key="1">
    <source>
        <dbReference type="ARBA" id="ARBA00007292"/>
    </source>
</evidence>
<dbReference type="AlphaFoldDB" id="A0A0N4VKB5"/>
<dbReference type="SMART" id="SM00329">
    <property type="entry name" value="BPI2"/>
    <property type="match status" value="1"/>
</dbReference>
<evidence type="ECO:0000259" key="4">
    <source>
        <dbReference type="SMART" id="SM00329"/>
    </source>
</evidence>
<name>A0A0N4VKB5_ENTVE</name>
<keyword evidence="6" id="KW-1185">Reference proteome</keyword>
<dbReference type="SUPFAM" id="SSF55394">
    <property type="entry name" value="Bactericidal permeability-increasing protein, BPI"/>
    <property type="match status" value="2"/>
</dbReference>
<reference evidence="5 6" key="2">
    <citation type="submission" date="2018-10" db="EMBL/GenBank/DDBJ databases">
        <authorList>
            <consortium name="Pathogen Informatics"/>
        </authorList>
    </citation>
    <scope>NUCLEOTIDE SEQUENCE [LARGE SCALE GENOMIC DNA]</scope>
</reference>
<dbReference type="Gene3D" id="3.15.20.10">
    <property type="entry name" value="Bactericidal permeability-increasing protein, domain 2"/>
    <property type="match status" value="1"/>
</dbReference>
<organism evidence="7">
    <name type="scientific">Enterobius vermicularis</name>
    <name type="common">Human pinworm</name>
    <dbReference type="NCBI Taxonomy" id="51028"/>
    <lineage>
        <taxon>Eukaryota</taxon>
        <taxon>Metazoa</taxon>
        <taxon>Ecdysozoa</taxon>
        <taxon>Nematoda</taxon>
        <taxon>Chromadorea</taxon>
        <taxon>Rhabditida</taxon>
        <taxon>Spirurina</taxon>
        <taxon>Oxyuridomorpha</taxon>
        <taxon>Oxyuroidea</taxon>
        <taxon>Oxyuridae</taxon>
        <taxon>Enterobius</taxon>
    </lineage>
</organism>
<dbReference type="Pfam" id="PF02886">
    <property type="entry name" value="LBP_BPI_CETP_C"/>
    <property type="match status" value="1"/>
</dbReference>
<dbReference type="EMBL" id="UXUI01011002">
    <property type="protein sequence ID" value="VDD95862.1"/>
    <property type="molecule type" value="Genomic_DNA"/>
</dbReference>
<proteinExistence type="inferred from homology"/>
<sequence>MSTYRKNQITQSIIIRVNEYGLHEAANYTKQWLQRTIPKIYFNTFEYQFEKGFASGSVMLKNLKTEKFLTPIIRFRPSDHGFIYMTSESGFFQISAEFLIDSQFFSLLRIPLGGSVVAQMTGLDSEIGLQVTPENQLEIYRCDAGIVDLKLMFGGSLAADLIHWFRRTLSNAIRNKLEEKLCETITSKWLPWFKKRLASFPVNVTISVKNPQVLLLQTVHSVSMTQDYIDLRMRSDLLWDGELIGNEPEVYNPTSLKEIDRLESSSRMIDMYVEEHTVQNIVAAAHFAGLFNQTVVSQFLRTHCEVLCVGTVLPELKEALPNRTLKVQVVTLNPPTIALQNRRALVSLNVSLEVFGDPPIDETDCSVLSISAYTEFLLTMEMINKRLKGYVSMVTAKASLLDNNLELLSQKAVDFLINMSKPFLEDAVDMFFGQGLLVNDPFRFPSVNEHLSINRKFLRFQTDLIIPSDLSRS</sequence>
<accession>A0A0N4VKB5</accession>
<dbReference type="SMART" id="SM00328">
    <property type="entry name" value="BPI1"/>
    <property type="match status" value="1"/>
</dbReference>
<dbReference type="STRING" id="51028.A0A0N4VKB5"/>
<evidence type="ECO:0000259" key="3">
    <source>
        <dbReference type="SMART" id="SM00328"/>
    </source>
</evidence>
<reference evidence="7" key="1">
    <citation type="submission" date="2017-02" db="UniProtKB">
        <authorList>
            <consortium name="WormBaseParasite"/>
        </authorList>
    </citation>
    <scope>IDENTIFICATION</scope>
</reference>
<gene>
    <name evidence="5" type="ORF">EVEC_LOCUS10613</name>
</gene>
<dbReference type="GO" id="GO:0005615">
    <property type="term" value="C:extracellular space"/>
    <property type="evidence" value="ECO:0007669"/>
    <property type="project" value="TreeGrafter"/>
</dbReference>
<feature type="domain" description="Lipid-binding serum glycoprotein C-terminal" evidence="4">
    <location>
        <begin position="263"/>
        <end position="468"/>
    </location>
</feature>